<evidence type="ECO:0000313" key="1">
    <source>
        <dbReference type="EMBL" id="KHG24738.1"/>
    </source>
</evidence>
<accession>A0A0B0PE76</accession>
<gene>
    <name evidence="1" type="ORF">F383_31334</name>
</gene>
<evidence type="ECO:0000313" key="2">
    <source>
        <dbReference type="Proteomes" id="UP000032142"/>
    </source>
</evidence>
<proteinExistence type="predicted"/>
<keyword evidence="2" id="KW-1185">Reference proteome</keyword>
<protein>
    <submittedName>
        <fullName evidence="1">Uncharacterized protein</fullName>
    </submittedName>
</protein>
<reference evidence="2" key="1">
    <citation type="submission" date="2014-09" db="EMBL/GenBank/DDBJ databases">
        <authorList>
            <person name="Mudge J."/>
            <person name="Ramaraj T."/>
            <person name="Lindquist I.E."/>
            <person name="Bharti A.K."/>
            <person name="Sundararajan A."/>
            <person name="Cameron C.T."/>
            <person name="Woodward J.E."/>
            <person name="May G.D."/>
            <person name="Brubaker C."/>
            <person name="Broadhvest J."/>
            <person name="Wilkins T.A."/>
        </authorList>
    </citation>
    <scope>NUCLEOTIDE SEQUENCE</scope>
    <source>
        <strain evidence="2">cv. AKA8401</strain>
    </source>
</reference>
<dbReference type="Proteomes" id="UP000032142">
    <property type="component" value="Unassembled WGS sequence"/>
</dbReference>
<organism evidence="1 2">
    <name type="scientific">Gossypium arboreum</name>
    <name type="common">Tree cotton</name>
    <name type="synonym">Gossypium nanking</name>
    <dbReference type="NCBI Taxonomy" id="29729"/>
    <lineage>
        <taxon>Eukaryota</taxon>
        <taxon>Viridiplantae</taxon>
        <taxon>Streptophyta</taxon>
        <taxon>Embryophyta</taxon>
        <taxon>Tracheophyta</taxon>
        <taxon>Spermatophyta</taxon>
        <taxon>Magnoliopsida</taxon>
        <taxon>eudicotyledons</taxon>
        <taxon>Gunneridae</taxon>
        <taxon>Pentapetalae</taxon>
        <taxon>rosids</taxon>
        <taxon>malvids</taxon>
        <taxon>Malvales</taxon>
        <taxon>Malvaceae</taxon>
        <taxon>Malvoideae</taxon>
        <taxon>Gossypium</taxon>
    </lineage>
</organism>
<dbReference type="AlphaFoldDB" id="A0A0B0PE76"/>
<name>A0A0B0PE76_GOSAR</name>
<sequence length="25" mass="2932">MHDIKRMDLHVKLSIFNVVADHVDV</sequence>
<dbReference type="EMBL" id="KN429918">
    <property type="protein sequence ID" value="KHG24738.1"/>
    <property type="molecule type" value="Genomic_DNA"/>
</dbReference>